<dbReference type="Pfam" id="PF13505">
    <property type="entry name" value="OMP_b-brl"/>
    <property type="match status" value="1"/>
</dbReference>
<dbReference type="PANTHER" id="PTHR34001">
    <property type="entry name" value="BLL7405 PROTEIN"/>
    <property type="match status" value="1"/>
</dbReference>
<name>A0ABY1Q336_9SPHN</name>
<dbReference type="InterPro" id="IPR051692">
    <property type="entry name" value="OMP-like"/>
</dbReference>
<sequence length="217" mass="23601">MRKKSILALTGIAFCVLATPAFAQEEANFQGPHVRAIVGWDNFSAGNGPSTSKDGAVFGGGFGYDFQRENFVVGIESELTSSSGSASWDGIANPADHLKVEAVRDIFIGARAGYVVMPQLLLYGKIGYSNFKVKNQYDANMPGSSRIKDKVTSDGFRVGAGLEYRFSGNFYARGEYRYTHYGDVNDYELPEPALAAVNGFDVDVDRSQVIVGIGYRF</sequence>
<evidence type="ECO:0000256" key="1">
    <source>
        <dbReference type="ARBA" id="ARBA00004370"/>
    </source>
</evidence>
<organism evidence="7 8">
    <name type="scientific">Novosphingobium panipatense</name>
    <dbReference type="NCBI Taxonomy" id="428991"/>
    <lineage>
        <taxon>Bacteria</taxon>
        <taxon>Pseudomonadati</taxon>
        <taxon>Pseudomonadota</taxon>
        <taxon>Alphaproteobacteria</taxon>
        <taxon>Sphingomonadales</taxon>
        <taxon>Sphingomonadaceae</taxon>
        <taxon>Novosphingobium</taxon>
    </lineage>
</organism>
<dbReference type="Proteomes" id="UP001157910">
    <property type="component" value="Unassembled WGS sequence"/>
</dbReference>
<feature type="domain" description="Outer membrane protein beta-barrel" evidence="6">
    <location>
        <begin position="15"/>
        <end position="217"/>
    </location>
</feature>
<proteinExistence type="inferred from homology"/>
<dbReference type="EMBL" id="FXUI01000001">
    <property type="protein sequence ID" value="SMP54626.1"/>
    <property type="molecule type" value="Genomic_DNA"/>
</dbReference>
<comment type="subcellular location">
    <subcellularLocation>
        <location evidence="1">Membrane</location>
    </subcellularLocation>
</comment>
<evidence type="ECO:0000256" key="5">
    <source>
        <dbReference type="SAM" id="SignalP"/>
    </source>
</evidence>
<comment type="similarity">
    <text evidence="4">Belongs to the Omp25/RopB family.</text>
</comment>
<dbReference type="InterPro" id="IPR027385">
    <property type="entry name" value="Beta-barrel_OMP"/>
</dbReference>
<accession>A0ABY1Q336</accession>
<evidence type="ECO:0000259" key="6">
    <source>
        <dbReference type="Pfam" id="PF13505"/>
    </source>
</evidence>
<keyword evidence="3" id="KW-0472">Membrane</keyword>
<evidence type="ECO:0000313" key="7">
    <source>
        <dbReference type="EMBL" id="SMP54626.1"/>
    </source>
</evidence>
<feature type="chain" id="PRO_5047074994" evidence="5">
    <location>
        <begin position="24"/>
        <end position="217"/>
    </location>
</feature>
<keyword evidence="2 5" id="KW-0732">Signal</keyword>
<dbReference type="Gene3D" id="2.40.160.20">
    <property type="match status" value="1"/>
</dbReference>
<evidence type="ECO:0000256" key="3">
    <source>
        <dbReference type="ARBA" id="ARBA00023136"/>
    </source>
</evidence>
<protein>
    <submittedName>
        <fullName evidence="7">Outer membrane immunogenic protein</fullName>
    </submittedName>
</protein>
<comment type="caution">
    <text evidence="7">The sequence shown here is derived from an EMBL/GenBank/DDBJ whole genome shotgun (WGS) entry which is preliminary data.</text>
</comment>
<keyword evidence="8" id="KW-1185">Reference proteome</keyword>
<dbReference type="PANTHER" id="PTHR34001:SF3">
    <property type="entry name" value="BLL7405 PROTEIN"/>
    <property type="match status" value="1"/>
</dbReference>
<evidence type="ECO:0000256" key="4">
    <source>
        <dbReference type="ARBA" id="ARBA00038306"/>
    </source>
</evidence>
<dbReference type="SUPFAM" id="SSF56925">
    <property type="entry name" value="OMPA-like"/>
    <property type="match status" value="1"/>
</dbReference>
<dbReference type="RefSeq" id="WP_283405100.1">
    <property type="nucleotide sequence ID" value="NZ_FXUI01000001.1"/>
</dbReference>
<gene>
    <name evidence="7" type="ORF">SAMN06296065_101581</name>
</gene>
<evidence type="ECO:0000256" key="2">
    <source>
        <dbReference type="ARBA" id="ARBA00022729"/>
    </source>
</evidence>
<feature type="signal peptide" evidence="5">
    <location>
        <begin position="1"/>
        <end position="23"/>
    </location>
</feature>
<reference evidence="7 8" key="1">
    <citation type="submission" date="2017-05" db="EMBL/GenBank/DDBJ databases">
        <authorList>
            <person name="Varghese N."/>
            <person name="Submissions S."/>
        </authorList>
    </citation>
    <scope>NUCLEOTIDE SEQUENCE [LARGE SCALE GENOMIC DNA]</scope>
    <source>
        <strain evidence="7 8">SM16</strain>
    </source>
</reference>
<dbReference type="InterPro" id="IPR011250">
    <property type="entry name" value="OMP/PagP_B-barrel"/>
</dbReference>
<evidence type="ECO:0000313" key="8">
    <source>
        <dbReference type="Proteomes" id="UP001157910"/>
    </source>
</evidence>